<dbReference type="SUPFAM" id="SSF56801">
    <property type="entry name" value="Acetyl-CoA synthetase-like"/>
    <property type="match status" value="1"/>
</dbReference>
<evidence type="ECO:0000313" key="4">
    <source>
        <dbReference type="EMBL" id="KAF5257905.1"/>
    </source>
</evidence>
<comment type="similarity">
    <text evidence="1">Belongs to the ATP-dependent AMP-binding enzyme family.</text>
</comment>
<dbReference type="Pfam" id="PF23562">
    <property type="entry name" value="AMP-binding_C_3"/>
    <property type="match status" value="1"/>
</dbReference>
<feature type="domain" description="AMP-dependent synthetase/ligase" evidence="3">
    <location>
        <begin position="13"/>
        <end position="259"/>
    </location>
</feature>
<keyword evidence="2" id="KW-0436">Ligase</keyword>
<proteinExistence type="inferred from homology"/>
<dbReference type="Pfam" id="PF00501">
    <property type="entry name" value="AMP-binding"/>
    <property type="match status" value="1"/>
</dbReference>
<dbReference type="EMBL" id="JAAFOW010002157">
    <property type="protein sequence ID" value="KAF5257905.1"/>
    <property type="molecule type" value="Genomic_DNA"/>
</dbReference>
<dbReference type="AlphaFoldDB" id="A0A8H5A4J4"/>
<dbReference type="Proteomes" id="UP000558688">
    <property type="component" value="Unassembled WGS sequence"/>
</dbReference>
<evidence type="ECO:0000256" key="1">
    <source>
        <dbReference type="ARBA" id="ARBA00006432"/>
    </source>
</evidence>
<dbReference type="InterPro" id="IPR042099">
    <property type="entry name" value="ANL_N_sf"/>
</dbReference>
<dbReference type="PANTHER" id="PTHR43201">
    <property type="entry name" value="ACYL-COA SYNTHETASE"/>
    <property type="match status" value="1"/>
</dbReference>
<dbReference type="GO" id="GO:0006631">
    <property type="term" value="P:fatty acid metabolic process"/>
    <property type="evidence" value="ECO:0007669"/>
    <property type="project" value="TreeGrafter"/>
</dbReference>
<evidence type="ECO:0000313" key="5">
    <source>
        <dbReference type="Proteomes" id="UP000558688"/>
    </source>
</evidence>
<name>A0A8H5A4J4_FUSOX</name>
<comment type="caution">
    <text evidence="4">The sequence shown here is derived from an EMBL/GenBank/DDBJ whole genome shotgun (WGS) entry which is preliminary data.</text>
</comment>
<dbReference type="PANTHER" id="PTHR43201:SF5">
    <property type="entry name" value="MEDIUM-CHAIN ACYL-COA LIGASE ACSF2, MITOCHONDRIAL"/>
    <property type="match status" value="1"/>
</dbReference>
<reference evidence="4" key="1">
    <citation type="submission" date="2020-02" db="EMBL/GenBank/DDBJ databases">
        <title>Identification and distribution of gene clusters putatively required for synthesis of sphingolipid metabolism inhibitors in phylogenetically diverse species of the filamentous fungus Fusarium.</title>
        <authorList>
            <person name="Kim H.-S."/>
            <person name="Busman M."/>
            <person name="Brown D.W."/>
            <person name="Divon H."/>
            <person name="Uhlig S."/>
            <person name="Proctor R.H."/>
        </authorList>
    </citation>
    <scope>NUCLEOTIDE SEQUENCE [LARGE SCALE GENOMIC DNA]</scope>
    <source>
        <strain evidence="4">NRRL 39464</strain>
    </source>
</reference>
<accession>A0A8H5A4J4</accession>
<sequence>MADFSTPLTALRATAKTQPYVTAVKQKHNATTGPRYSDVSYHQFENDIEATASYWKKTFLPHDISEQSVIGVWLKGTSYEDMLHIWGVFRAGYTAQLILLRMTDPSVAHEVLTAAGAAALVHDPYLTSVLQDSTIPTFSANGLLSKSESKLTPVGPLPKMMDGDQILMIYHTSGSTSGAPKLVPITARWMTMVKVAIGSSTHMGSTMLFLESDLQGGCFIIPTSIPYPTSELVDMIDNHGLTRLDMFPVFLSQLFRQARHDPLLFRIELVVPPESPVCPHYSLTDATDGKGRDDDWVKMEMALRCDANSIEVDALQCCGDDLIHAVVAIGVGRPSPAIVLEPKHDDVLESTEKTRELQLKVLQRITPFHRRRYKHERIEDVNLIFVVPQLSLPRTDTKGNIRRLKVEEQFKQKLDEMFK</sequence>
<evidence type="ECO:0000259" key="3">
    <source>
        <dbReference type="Pfam" id="PF00501"/>
    </source>
</evidence>
<dbReference type="Gene3D" id="3.40.50.12780">
    <property type="entry name" value="N-terminal domain of ligase-like"/>
    <property type="match status" value="1"/>
</dbReference>
<evidence type="ECO:0000256" key="2">
    <source>
        <dbReference type="ARBA" id="ARBA00022598"/>
    </source>
</evidence>
<protein>
    <recommendedName>
        <fullName evidence="3">AMP-dependent synthetase/ligase domain-containing protein</fullName>
    </recommendedName>
</protein>
<gene>
    <name evidence="4" type="ORF">FOXYS1_11557</name>
</gene>
<organism evidence="4 5">
    <name type="scientific">Fusarium oxysporum</name>
    <name type="common">Fusarium vascular wilt</name>
    <dbReference type="NCBI Taxonomy" id="5507"/>
    <lineage>
        <taxon>Eukaryota</taxon>
        <taxon>Fungi</taxon>
        <taxon>Dikarya</taxon>
        <taxon>Ascomycota</taxon>
        <taxon>Pezizomycotina</taxon>
        <taxon>Sordariomycetes</taxon>
        <taxon>Hypocreomycetidae</taxon>
        <taxon>Hypocreales</taxon>
        <taxon>Nectriaceae</taxon>
        <taxon>Fusarium</taxon>
        <taxon>Fusarium oxysporum species complex</taxon>
    </lineage>
</organism>
<dbReference type="InterPro" id="IPR000873">
    <property type="entry name" value="AMP-dep_synth/lig_dom"/>
</dbReference>
<dbReference type="GO" id="GO:0031956">
    <property type="term" value="F:medium-chain fatty acid-CoA ligase activity"/>
    <property type="evidence" value="ECO:0007669"/>
    <property type="project" value="TreeGrafter"/>
</dbReference>